<dbReference type="PROSITE" id="PS51471">
    <property type="entry name" value="FE2OG_OXY"/>
    <property type="match status" value="1"/>
</dbReference>
<feature type="domain" description="Fe2OG dioxygenase" evidence="6">
    <location>
        <begin position="193"/>
        <end position="311"/>
    </location>
</feature>
<organism evidence="7 8">
    <name type="scientific">Marasmius oreades</name>
    <name type="common">fairy-ring Marasmius</name>
    <dbReference type="NCBI Taxonomy" id="181124"/>
    <lineage>
        <taxon>Eukaryota</taxon>
        <taxon>Fungi</taxon>
        <taxon>Dikarya</taxon>
        <taxon>Basidiomycota</taxon>
        <taxon>Agaricomycotina</taxon>
        <taxon>Agaricomycetes</taxon>
        <taxon>Agaricomycetidae</taxon>
        <taxon>Agaricales</taxon>
        <taxon>Marasmiineae</taxon>
        <taxon>Marasmiaceae</taxon>
        <taxon>Marasmius</taxon>
    </lineage>
</organism>
<dbReference type="RefSeq" id="XP_043010903.1">
    <property type="nucleotide sequence ID" value="XM_043152816.1"/>
</dbReference>
<dbReference type="InterPro" id="IPR044861">
    <property type="entry name" value="IPNS-like_FE2OG_OXY"/>
</dbReference>
<evidence type="ECO:0000256" key="3">
    <source>
        <dbReference type="ARBA" id="ARBA00023002"/>
    </source>
</evidence>
<keyword evidence="2 5" id="KW-0479">Metal-binding</keyword>
<dbReference type="Pfam" id="PF03171">
    <property type="entry name" value="2OG-FeII_Oxy"/>
    <property type="match status" value="1"/>
</dbReference>
<dbReference type="PANTHER" id="PTHR10209:SF885">
    <property type="entry name" value="2OG-FE(II) OXYGENASE FAMILY, PUTATIVE (AFU_ORTHOLOGUE AFUA_2G00750)-RELATED"/>
    <property type="match status" value="1"/>
</dbReference>
<dbReference type="InterPro" id="IPR005123">
    <property type="entry name" value="Oxoglu/Fe-dep_dioxygenase_dom"/>
</dbReference>
<dbReference type="KEGG" id="more:E1B28_008032"/>
<comment type="caution">
    <text evidence="7">The sequence shown here is derived from an EMBL/GenBank/DDBJ whole genome shotgun (WGS) entry which is preliminary data.</text>
</comment>
<dbReference type="GO" id="GO:0046872">
    <property type="term" value="F:metal ion binding"/>
    <property type="evidence" value="ECO:0007669"/>
    <property type="project" value="UniProtKB-KW"/>
</dbReference>
<dbReference type="PANTHER" id="PTHR10209">
    <property type="entry name" value="OXIDOREDUCTASE, 2OG-FE II OXYGENASE FAMILY PROTEIN"/>
    <property type="match status" value="1"/>
</dbReference>
<name>A0A9P7S3D4_9AGAR</name>
<dbReference type="InterPro" id="IPR026992">
    <property type="entry name" value="DIOX_N"/>
</dbReference>
<dbReference type="SUPFAM" id="SSF51197">
    <property type="entry name" value="Clavaminate synthase-like"/>
    <property type="match status" value="1"/>
</dbReference>
<dbReference type="Gene3D" id="2.60.120.330">
    <property type="entry name" value="B-lactam Antibiotic, Isopenicillin N Synthase, Chain"/>
    <property type="match status" value="1"/>
</dbReference>
<evidence type="ECO:0000313" key="8">
    <source>
        <dbReference type="Proteomes" id="UP001049176"/>
    </source>
</evidence>
<evidence type="ECO:0000256" key="1">
    <source>
        <dbReference type="ARBA" id="ARBA00008056"/>
    </source>
</evidence>
<reference evidence="7" key="1">
    <citation type="journal article" date="2021" name="Genome Biol. Evol.">
        <title>The assembled and annotated genome of the fairy-ring fungus Marasmius oreades.</title>
        <authorList>
            <person name="Hiltunen M."/>
            <person name="Ament-Velasquez S.L."/>
            <person name="Johannesson H."/>
        </authorList>
    </citation>
    <scope>NUCLEOTIDE SEQUENCE</scope>
    <source>
        <strain evidence="7">03SP1</strain>
    </source>
</reference>
<proteinExistence type="inferred from homology"/>
<evidence type="ECO:0000259" key="6">
    <source>
        <dbReference type="PROSITE" id="PS51471"/>
    </source>
</evidence>
<dbReference type="Proteomes" id="UP001049176">
    <property type="component" value="Chromosome 4"/>
</dbReference>
<sequence length="391" mass="44092">MSSTVVSDFSSIPVISYPTSFEDHEKFIIALQNALISTGFFYLSDAPVPPSTISTLVSYIPKLFALPQTEKDKFAMINSPHFLGYTKLGTEFTKGKVDWREQVDIATPMKSRWNGEEEERWMNVWGPSQVRSFFLGGCYIRRNDAPRKYPDESVLPGFRDAIINYQSEVTKLGNRLIKYISEALGLGPDGLAKFYDVQEKMQHRGKIVSYPVPETGDGERGQGVGPHFDAGFLTILLQASPHPGLQVQNLSGEWIDASPIPGTFVVNFGRALEFATQGIVRATSHRVLSPPATAEWRKIGPRYSVPFFHNIDMCVRMGDKEKWRLEFPEHILRLRDARGKLGNTDSINYGEFLTEPSGKVQLFGRIKSHPDVGERHYPELFNQFFPNGLPK</sequence>
<dbReference type="InterPro" id="IPR027443">
    <property type="entry name" value="IPNS-like_sf"/>
</dbReference>
<dbReference type="Pfam" id="PF14226">
    <property type="entry name" value="DIOX_N"/>
    <property type="match status" value="1"/>
</dbReference>
<keyword evidence="3 5" id="KW-0560">Oxidoreductase</keyword>
<evidence type="ECO:0000256" key="2">
    <source>
        <dbReference type="ARBA" id="ARBA00022723"/>
    </source>
</evidence>
<evidence type="ECO:0000256" key="4">
    <source>
        <dbReference type="ARBA" id="ARBA00023004"/>
    </source>
</evidence>
<keyword evidence="8" id="KW-1185">Reference proteome</keyword>
<keyword evidence="4 5" id="KW-0408">Iron</keyword>
<protein>
    <recommendedName>
        <fullName evidence="6">Fe2OG dioxygenase domain-containing protein</fullName>
    </recommendedName>
</protein>
<dbReference type="OrthoDB" id="288590at2759"/>
<gene>
    <name evidence="7" type="ORF">E1B28_008032</name>
</gene>
<dbReference type="AlphaFoldDB" id="A0A9P7S3D4"/>
<comment type="similarity">
    <text evidence="1 5">Belongs to the iron/ascorbate-dependent oxidoreductase family.</text>
</comment>
<evidence type="ECO:0000256" key="5">
    <source>
        <dbReference type="RuleBase" id="RU003682"/>
    </source>
</evidence>
<accession>A0A9P7S3D4</accession>
<dbReference type="GeneID" id="66077108"/>
<dbReference type="EMBL" id="CM032184">
    <property type="protein sequence ID" value="KAG7094433.1"/>
    <property type="molecule type" value="Genomic_DNA"/>
</dbReference>
<dbReference type="GO" id="GO:0016491">
    <property type="term" value="F:oxidoreductase activity"/>
    <property type="evidence" value="ECO:0007669"/>
    <property type="project" value="UniProtKB-KW"/>
</dbReference>
<evidence type="ECO:0000313" key="7">
    <source>
        <dbReference type="EMBL" id="KAG7094433.1"/>
    </source>
</evidence>